<dbReference type="GO" id="GO:0006096">
    <property type="term" value="P:glycolytic process"/>
    <property type="evidence" value="ECO:0007669"/>
    <property type="project" value="UniProtKB-UniRule"/>
</dbReference>
<dbReference type="KEGG" id="xcl:G4Z02_01220"/>
<evidence type="ECO:0000256" key="8">
    <source>
        <dbReference type="ARBA" id="ARBA00022741"/>
    </source>
</evidence>
<dbReference type="InterPro" id="IPR015824">
    <property type="entry name" value="Phosphoglycerate_kinase_N"/>
</dbReference>
<feature type="binding site" evidence="13">
    <location>
        <position position="119"/>
    </location>
    <ligand>
        <name>(2R)-3-phosphoglycerate</name>
        <dbReference type="ChEBI" id="CHEBI:58272"/>
    </ligand>
</feature>
<dbReference type="UniPathway" id="UPA00109">
    <property type="reaction ID" value="UER00185"/>
</dbReference>
<dbReference type="PANTHER" id="PTHR11406">
    <property type="entry name" value="PHOSPHOGLYCERATE KINASE"/>
    <property type="match status" value="1"/>
</dbReference>
<dbReference type="FunFam" id="3.40.50.1260:FF:000008">
    <property type="entry name" value="Phosphoglycerate kinase"/>
    <property type="match status" value="1"/>
</dbReference>
<feature type="binding site" evidence="12 14">
    <location>
        <position position="207"/>
    </location>
    <ligand>
        <name>ATP</name>
        <dbReference type="ChEBI" id="CHEBI:30616"/>
    </ligand>
</feature>
<comment type="subunit">
    <text evidence="12">Monomer.</text>
</comment>
<accession>A0A7L7KP22</accession>
<feature type="binding site" evidence="12 14">
    <location>
        <position position="326"/>
    </location>
    <ligand>
        <name>ATP</name>
        <dbReference type="ChEBI" id="CHEBI:30616"/>
    </ligand>
</feature>
<feature type="binding site" evidence="12">
    <location>
        <position position="156"/>
    </location>
    <ligand>
        <name>substrate</name>
    </ligand>
</feature>
<evidence type="ECO:0000256" key="7">
    <source>
        <dbReference type="ARBA" id="ARBA00022679"/>
    </source>
</evidence>
<dbReference type="PIRSF" id="PIRSF000724">
    <property type="entry name" value="Pgk"/>
    <property type="match status" value="1"/>
</dbReference>
<dbReference type="PANTHER" id="PTHR11406:SF23">
    <property type="entry name" value="PHOSPHOGLYCERATE KINASE 1, CHLOROPLASTIC-RELATED"/>
    <property type="match status" value="1"/>
</dbReference>
<protein>
    <recommendedName>
        <fullName evidence="5 12">Phosphoglycerate kinase</fullName>
        <ecNumber evidence="4 12">2.7.2.3</ecNumber>
    </recommendedName>
</protein>
<evidence type="ECO:0000256" key="10">
    <source>
        <dbReference type="ARBA" id="ARBA00022840"/>
    </source>
</evidence>
<dbReference type="SUPFAM" id="SSF53748">
    <property type="entry name" value="Phosphoglycerate kinase"/>
    <property type="match status" value="1"/>
</dbReference>
<dbReference type="EMBL" id="CP048914">
    <property type="protein sequence ID" value="QMS84417.1"/>
    <property type="molecule type" value="Genomic_DNA"/>
</dbReference>
<dbReference type="PROSITE" id="PS00111">
    <property type="entry name" value="PGLYCERATE_KINASE"/>
    <property type="match status" value="1"/>
</dbReference>
<feature type="binding site" evidence="13">
    <location>
        <position position="156"/>
    </location>
    <ligand>
        <name>(2R)-3-phosphoglycerate</name>
        <dbReference type="ChEBI" id="CHEBI:58272"/>
    </ligand>
</feature>
<sequence>MAKKIVRDVDVKGKTVLCRVDFNVPMIDGAITDDNRIVQALPTIKDILSRGGKLVLFSHLGRVKKEEDKEGKSLAPIAAKLAEYLGQDVTFVPETRGQALEEAIKALEEGDVLMFENTRFEDVDGKKESGNDPELGKYWASLGDVFVNDAFGTAHRSHASNVGIATYSNESAAGYLLEKEIKFIGGAVDEPKRPFVAILGGAKVGSKIGVITNLLEKADKILIVGGMSYNFLKVQGYEIGTSLCEDDLLELTQEILDKAQGKLELPLDINVTKEFSNDAPSRIADYSDIKADEMGLDIGPKTLAKYKAILEDAKTVVWNGPAGVFEFSNFAKGTIGICEILAGLDNVTTIIGGGDSAAAAIQLGYADKFTHISTGGGASLEYLEGKTLPGVAAVDEL</sequence>
<feature type="binding site" evidence="12 13">
    <location>
        <begin position="59"/>
        <end position="62"/>
    </location>
    <ligand>
        <name>substrate</name>
    </ligand>
</feature>
<dbReference type="EC" id="2.7.2.3" evidence="4 12"/>
<keyword evidence="6 12" id="KW-0963">Cytoplasm</keyword>
<evidence type="ECO:0000313" key="17">
    <source>
        <dbReference type="Proteomes" id="UP000514720"/>
    </source>
</evidence>
<evidence type="ECO:0000256" key="6">
    <source>
        <dbReference type="ARBA" id="ARBA00022490"/>
    </source>
</evidence>
<evidence type="ECO:0000256" key="13">
    <source>
        <dbReference type="PIRSR" id="PIRSR000724-1"/>
    </source>
</evidence>
<dbReference type="FunFam" id="3.40.50.1260:FF:000001">
    <property type="entry name" value="Phosphoglycerate kinase"/>
    <property type="match status" value="1"/>
</dbReference>
<feature type="binding site" evidence="13">
    <location>
        <position position="36"/>
    </location>
    <ligand>
        <name>(2R)-3-phosphoglycerate</name>
        <dbReference type="ChEBI" id="CHEBI:58272"/>
    </ligand>
</feature>
<dbReference type="GO" id="GO:0004618">
    <property type="term" value="F:phosphoglycerate kinase activity"/>
    <property type="evidence" value="ECO:0007669"/>
    <property type="project" value="UniProtKB-UniRule"/>
</dbReference>
<evidence type="ECO:0000256" key="5">
    <source>
        <dbReference type="ARBA" id="ARBA00016471"/>
    </source>
</evidence>
<comment type="catalytic activity">
    <reaction evidence="1 12 15">
        <text>(2R)-3-phosphoglycerate + ATP = (2R)-3-phospho-glyceroyl phosphate + ADP</text>
        <dbReference type="Rhea" id="RHEA:14801"/>
        <dbReference type="ChEBI" id="CHEBI:30616"/>
        <dbReference type="ChEBI" id="CHEBI:57604"/>
        <dbReference type="ChEBI" id="CHEBI:58272"/>
        <dbReference type="ChEBI" id="CHEBI:456216"/>
        <dbReference type="EC" id="2.7.2.3"/>
    </reaction>
</comment>
<dbReference type="GO" id="GO:0006094">
    <property type="term" value="P:gluconeogenesis"/>
    <property type="evidence" value="ECO:0007669"/>
    <property type="project" value="TreeGrafter"/>
</dbReference>
<dbReference type="InterPro" id="IPR001576">
    <property type="entry name" value="Phosphoglycerate_kinase"/>
</dbReference>
<gene>
    <name evidence="12" type="primary">pgk</name>
    <name evidence="16" type="ORF">G4Z02_01220</name>
</gene>
<dbReference type="PRINTS" id="PR00477">
    <property type="entry name" value="PHGLYCKINASE"/>
</dbReference>
<keyword evidence="7 12" id="KW-0808">Transferase</keyword>
<evidence type="ECO:0000256" key="4">
    <source>
        <dbReference type="ARBA" id="ARBA00013061"/>
    </source>
</evidence>
<evidence type="ECO:0000256" key="15">
    <source>
        <dbReference type="RuleBase" id="RU000532"/>
    </source>
</evidence>
<comment type="pathway">
    <text evidence="3 12">Carbohydrate degradation; glycolysis; pyruvate from D-glyceraldehyde 3-phosphate: step 2/5.</text>
</comment>
<comment type="subcellular location">
    <subcellularLocation>
        <location evidence="2 12">Cytoplasm</location>
    </subcellularLocation>
</comment>
<evidence type="ECO:0000256" key="12">
    <source>
        <dbReference type="HAMAP-Rule" id="MF_00145"/>
    </source>
</evidence>
<feature type="binding site" evidence="12">
    <location>
        <position position="36"/>
    </location>
    <ligand>
        <name>substrate</name>
    </ligand>
</feature>
<feature type="binding site" evidence="12">
    <location>
        <position position="119"/>
    </location>
    <ligand>
        <name>substrate</name>
    </ligand>
</feature>
<keyword evidence="8 12" id="KW-0547">Nucleotide-binding</keyword>
<keyword evidence="9 12" id="KW-0418">Kinase</keyword>
<proteinExistence type="inferred from homology"/>
<evidence type="ECO:0000256" key="1">
    <source>
        <dbReference type="ARBA" id="ARBA00000642"/>
    </source>
</evidence>
<keyword evidence="17" id="KW-1185">Reference proteome</keyword>
<dbReference type="CDD" id="cd00318">
    <property type="entry name" value="Phosphoglycerate_kinase"/>
    <property type="match status" value="1"/>
</dbReference>
<dbReference type="Pfam" id="PF00162">
    <property type="entry name" value="PGK"/>
    <property type="match status" value="1"/>
</dbReference>
<evidence type="ECO:0000256" key="9">
    <source>
        <dbReference type="ARBA" id="ARBA00022777"/>
    </source>
</evidence>
<feature type="binding site" evidence="12 13">
    <location>
        <begin position="21"/>
        <end position="23"/>
    </location>
    <ligand>
        <name>substrate</name>
    </ligand>
</feature>
<organism evidence="16 17">
    <name type="scientific">Candidatus Xianfuyuplasma coldseepsis</name>
    <dbReference type="NCBI Taxonomy" id="2782163"/>
    <lineage>
        <taxon>Bacteria</taxon>
        <taxon>Bacillati</taxon>
        <taxon>Mycoplasmatota</taxon>
        <taxon>Mollicutes</taxon>
        <taxon>Candidatus Izemoplasmatales</taxon>
        <taxon>Candidatus Izemoplasmataceae</taxon>
        <taxon>Candidatus Xianfuyuplasma</taxon>
    </lineage>
</organism>
<dbReference type="HAMAP" id="MF_00145">
    <property type="entry name" value="Phosphoglyc_kinase"/>
    <property type="match status" value="1"/>
</dbReference>
<feature type="binding site" evidence="12 14">
    <location>
        <begin position="353"/>
        <end position="356"/>
    </location>
    <ligand>
        <name>ATP</name>
        <dbReference type="ChEBI" id="CHEBI:30616"/>
    </ligand>
</feature>
<keyword evidence="10 12" id="KW-0067">ATP-binding</keyword>
<evidence type="ECO:0000256" key="14">
    <source>
        <dbReference type="PIRSR" id="PIRSR000724-2"/>
    </source>
</evidence>
<feature type="binding site" evidence="12">
    <location>
        <position position="295"/>
    </location>
    <ligand>
        <name>ATP</name>
        <dbReference type="ChEBI" id="CHEBI:30616"/>
    </ligand>
</feature>
<dbReference type="RefSeq" id="WP_258878030.1">
    <property type="nucleotide sequence ID" value="NZ_CP048914.1"/>
</dbReference>
<dbReference type="AlphaFoldDB" id="A0A7L7KP22"/>
<dbReference type="GO" id="GO:0043531">
    <property type="term" value="F:ADP binding"/>
    <property type="evidence" value="ECO:0007669"/>
    <property type="project" value="TreeGrafter"/>
</dbReference>
<comment type="similarity">
    <text evidence="12 15">Belongs to the phosphoglycerate kinase family.</text>
</comment>
<evidence type="ECO:0000256" key="3">
    <source>
        <dbReference type="ARBA" id="ARBA00004838"/>
    </source>
</evidence>
<dbReference type="InterPro" id="IPR036043">
    <property type="entry name" value="Phosphoglycerate_kinase_sf"/>
</dbReference>
<reference evidence="16 17" key="1">
    <citation type="submission" date="2020-02" db="EMBL/GenBank/DDBJ databases">
        <authorList>
            <person name="Zheng R.K."/>
            <person name="Sun C.M."/>
        </authorList>
    </citation>
    <scope>NUCLEOTIDE SEQUENCE [LARGE SCALE GENOMIC DNA]</scope>
    <source>
        <strain evidence="17">zrk13</strain>
    </source>
</reference>
<dbReference type="Proteomes" id="UP000514720">
    <property type="component" value="Chromosome"/>
</dbReference>
<dbReference type="GO" id="GO:0005829">
    <property type="term" value="C:cytosol"/>
    <property type="evidence" value="ECO:0007669"/>
    <property type="project" value="TreeGrafter"/>
</dbReference>
<keyword evidence="11 12" id="KW-0324">Glycolysis</keyword>
<dbReference type="GO" id="GO:0005524">
    <property type="term" value="F:ATP binding"/>
    <property type="evidence" value="ECO:0007669"/>
    <property type="project" value="UniProtKB-KW"/>
</dbReference>
<evidence type="ECO:0000256" key="2">
    <source>
        <dbReference type="ARBA" id="ARBA00004496"/>
    </source>
</evidence>
<name>A0A7L7KP22_9MOLU</name>
<evidence type="ECO:0000256" key="11">
    <source>
        <dbReference type="ARBA" id="ARBA00023152"/>
    </source>
</evidence>
<dbReference type="InterPro" id="IPR015911">
    <property type="entry name" value="Phosphoglycerate_kinase_CS"/>
</dbReference>
<dbReference type="Gene3D" id="3.40.50.1260">
    <property type="entry name" value="Phosphoglycerate kinase, N-terminal domain"/>
    <property type="match status" value="2"/>
</dbReference>
<evidence type="ECO:0000313" key="16">
    <source>
        <dbReference type="EMBL" id="QMS84417.1"/>
    </source>
</evidence>